<feature type="transmembrane region" description="Helical" evidence="7">
    <location>
        <begin position="75"/>
        <end position="96"/>
    </location>
</feature>
<accession>A0A849BLB2</accession>
<keyword evidence="2 7" id="KW-0812">Transmembrane</keyword>
<evidence type="ECO:0000256" key="5">
    <source>
        <dbReference type="ARBA" id="ARBA00023251"/>
    </source>
</evidence>
<protein>
    <submittedName>
        <fullName evidence="9">ABC transporter permease</fullName>
    </submittedName>
</protein>
<dbReference type="GO" id="GO:0140359">
    <property type="term" value="F:ABC-type transporter activity"/>
    <property type="evidence" value="ECO:0007669"/>
    <property type="project" value="InterPro"/>
</dbReference>
<evidence type="ECO:0000313" key="10">
    <source>
        <dbReference type="Proteomes" id="UP000555552"/>
    </source>
</evidence>
<sequence>MSPTPTTATPSDVTPARTGGGRTGGLRLTALHTRAQLLETVRVPIAVIGTVVFPTLTMLFFVVPQPFADDPAQATAATAQISLFAVMSVCLFTYGVGVAEDRALPWDSYLRTLPVGAGPRLAGRLLNGLAFALVSLVPLVVVAWLLTAAALPADRLVLTAGALAVAALPMLGLGLWIGYGMSTKAALAVAQVLLLPLAFGGGLFLPPQMFPGWLDAVSTWLPTRAGRDLVVSATTGADLPGTTWPVLAAWALLTAVLAVRAYRRDEGRRFR</sequence>
<comment type="subcellular location">
    <subcellularLocation>
        <location evidence="1">Membrane</location>
        <topology evidence="1">Multi-pass membrane protein</topology>
    </subcellularLocation>
</comment>
<evidence type="ECO:0000259" key="8">
    <source>
        <dbReference type="Pfam" id="PF01061"/>
    </source>
</evidence>
<evidence type="ECO:0000313" key="9">
    <source>
        <dbReference type="EMBL" id="NNH22115.1"/>
    </source>
</evidence>
<dbReference type="InterPro" id="IPR013525">
    <property type="entry name" value="ABC2_TM"/>
</dbReference>
<keyword evidence="4 7" id="KW-0472">Membrane</keyword>
<gene>
    <name evidence="9" type="ORF">HLB09_03240</name>
</gene>
<keyword evidence="10" id="KW-1185">Reference proteome</keyword>
<feature type="transmembrane region" description="Helical" evidence="7">
    <location>
        <begin position="43"/>
        <end position="63"/>
    </location>
</feature>
<comment type="caution">
    <text evidence="9">The sequence shown here is derived from an EMBL/GenBank/DDBJ whole genome shotgun (WGS) entry which is preliminary data.</text>
</comment>
<evidence type="ECO:0000256" key="2">
    <source>
        <dbReference type="ARBA" id="ARBA00022692"/>
    </source>
</evidence>
<organism evidence="9 10">
    <name type="scientific">Pseudokineococcus marinus</name>
    <dbReference type="NCBI Taxonomy" id="351215"/>
    <lineage>
        <taxon>Bacteria</taxon>
        <taxon>Bacillati</taxon>
        <taxon>Actinomycetota</taxon>
        <taxon>Actinomycetes</taxon>
        <taxon>Kineosporiales</taxon>
        <taxon>Kineosporiaceae</taxon>
        <taxon>Pseudokineococcus</taxon>
    </lineage>
</organism>
<keyword evidence="5" id="KW-0046">Antibiotic resistance</keyword>
<feature type="region of interest" description="Disordered" evidence="6">
    <location>
        <begin position="1"/>
        <end position="24"/>
    </location>
</feature>
<evidence type="ECO:0000256" key="7">
    <source>
        <dbReference type="SAM" id="Phobius"/>
    </source>
</evidence>
<dbReference type="RefSeq" id="WP_171201970.1">
    <property type="nucleotide sequence ID" value="NZ_BAAANP010000001.1"/>
</dbReference>
<dbReference type="EMBL" id="JABEMA010000021">
    <property type="protein sequence ID" value="NNH22115.1"/>
    <property type="molecule type" value="Genomic_DNA"/>
</dbReference>
<feature type="compositionally biased region" description="Polar residues" evidence="6">
    <location>
        <begin position="1"/>
        <end position="12"/>
    </location>
</feature>
<name>A0A849BLB2_9ACTN</name>
<dbReference type="AlphaFoldDB" id="A0A849BLB2"/>
<dbReference type="Proteomes" id="UP000555552">
    <property type="component" value="Unassembled WGS sequence"/>
</dbReference>
<dbReference type="GO" id="GO:0043190">
    <property type="term" value="C:ATP-binding cassette (ABC) transporter complex"/>
    <property type="evidence" value="ECO:0007669"/>
    <property type="project" value="InterPro"/>
</dbReference>
<feature type="transmembrane region" description="Helical" evidence="7">
    <location>
        <begin position="129"/>
        <end position="151"/>
    </location>
</feature>
<dbReference type="InterPro" id="IPR051784">
    <property type="entry name" value="Nod_factor_ABC_transporter"/>
</dbReference>
<proteinExistence type="predicted"/>
<evidence type="ECO:0000256" key="6">
    <source>
        <dbReference type="SAM" id="MobiDB-lite"/>
    </source>
</evidence>
<dbReference type="PIRSF" id="PIRSF006648">
    <property type="entry name" value="DrrB"/>
    <property type="match status" value="1"/>
</dbReference>
<feature type="transmembrane region" description="Helical" evidence="7">
    <location>
        <begin position="244"/>
        <end position="262"/>
    </location>
</feature>
<dbReference type="PANTHER" id="PTHR43229">
    <property type="entry name" value="NODULATION PROTEIN J"/>
    <property type="match status" value="1"/>
</dbReference>
<dbReference type="Pfam" id="PF01061">
    <property type="entry name" value="ABC2_membrane"/>
    <property type="match status" value="1"/>
</dbReference>
<evidence type="ECO:0000256" key="4">
    <source>
        <dbReference type="ARBA" id="ARBA00023136"/>
    </source>
</evidence>
<dbReference type="GO" id="GO:0046677">
    <property type="term" value="P:response to antibiotic"/>
    <property type="evidence" value="ECO:0007669"/>
    <property type="project" value="UniProtKB-KW"/>
</dbReference>
<feature type="transmembrane region" description="Helical" evidence="7">
    <location>
        <begin position="185"/>
        <end position="205"/>
    </location>
</feature>
<keyword evidence="3 7" id="KW-1133">Transmembrane helix</keyword>
<feature type="domain" description="ABC-2 type transporter transmembrane" evidence="8">
    <location>
        <begin position="33"/>
        <end position="231"/>
    </location>
</feature>
<dbReference type="PANTHER" id="PTHR43229:SF2">
    <property type="entry name" value="NODULATION PROTEIN J"/>
    <property type="match status" value="1"/>
</dbReference>
<feature type="transmembrane region" description="Helical" evidence="7">
    <location>
        <begin position="157"/>
        <end position="178"/>
    </location>
</feature>
<reference evidence="9 10" key="1">
    <citation type="submission" date="2020-05" db="EMBL/GenBank/DDBJ databases">
        <title>MicrobeNet Type strains.</title>
        <authorList>
            <person name="Nicholson A.C."/>
        </authorList>
    </citation>
    <scope>NUCLEOTIDE SEQUENCE [LARGE SCALE GENOMIC DNA]</scope>
    <source>
        <strain evidence="9 10">JCM 14547</strain>
    </source>
</reference>
<evidence type="ECO:0000256" key="3">
    <source>
        <dbReference type="ARBA" id="ARBA00022989"/>
    </source>
</evidence>
<dbReference type="InterPro" id="IPR000412">
    <property type="entry name" value="ABC_2_transport"/>
</dbReference>
<evidence type="ECO:0000256" key="1">
    <source>
        <dbReference type="ARBA" id="ARBA00004141"/>
    </source>
</evidence>